<feature type="transmembrane region" description="Helical" evidence="7">
    <location>
        <begin position="21"/>
        <end position="42"/>
    </location>
</feature>
<dbReference type="Pfam" id="PF00884">
    <property type="entry name" value="Sulfatase"/>
    <property type="match status" value="1"/>
</dbReference>
<comment type="caution">
    <text evidence="9">The sequence shown here is derived from an EMBL/GenBank/DDBJ whole genome shotgun (WGS) entry which is preliminary data.</text>
</comment>
<dbReference type="InterPro" id="IPR058130">
    <property type="entry name" value="PEA_transf_C"/>
</dbReference>
<dbReference type="CDD" id="cd16017">
    <property type="entry name" value="LptA"/>
    <property type="match status" value="1"/>
</dbReference>
<evidence type="ECO:0000313" key="9">
    <source>
        <dbReference type="EMBL" id="MCW8348057.1"/>
    </source>
</evidence>
<sequence length="549" mass="61768">MPTSITNYLSKSYQWILKGTLVSTSARSLLIGIVILLAEVIVRARYDVVPIGEPYWIPIFSLVFGLLISYARSLVAALILTIFLVLGYAIQFFSISNYGYFITPIKLWLLFEKFLEVIVSGRDAVKTMGVTIFALTLVFISFFSLVWTRKNIPKKSHWVSIIAVAVVLFYPIRQTINSTNTLGRLPAMYHSTIKNTFYTWGFFTSRTVPEELLGHSKVKPFSSPSPAKTSNGLADNIVVIMGESLSSKYMSAFDYPETTTPWLDEQKSLSNTFFAEGFSGGLFTDVSLPFFFNSVAKPNGVKQIGSGNSNLFRLAKENGYTTHFYSTQANYGLSLMSLVGLQWVDNYDDSFSLTNNSYQGVLDMELMNWLKKVDLNKKNLIVLHQTGSHMPYADRTPDDYKPFGSETDYAEYMNSVHYTDDLIRQIQQYIVDHDSPSWALLMTSDHGQYVTKNTAGHGNFLQRSNYTVPIYLSSGVPDIIKLAQTQLGQCKSVFQIQLSHYLAEIMGFSYPNNNGCKSGYIAGSRLTGDNGFLHIKQEKDNESSELVYE</sequence>
<evidence type="ECO:0000313" key="10">
    <source>
        <dbReference type="Proteomes" id="UP001155587"/>
    </source>
</evidence>
<keyword evidence="2" id="KW-1003">Cell membrane</keyword>
<evidence type="ECO:0000259" key="8">
    <source>
        <dbReference type="Pfam" id="PF00884"/>
    </source>
</evidence>
<evidence type="ECO:0000256" key="3">
    <source>
        <dbReference type="ARBA" id="ARBA00022679"/>
    </source>
</evidence>
<organism evidence="9 10">
    <name type="scientific">Vibrio qingdaonensis</name>
    <dbReference type="NCBI Taxonomy" id="2829491"/>
    <lineage>
        <taxon>Bacteria</taxon>
        <taxon>Pseudomonadati</taxon>
        <taxon>Pseudomonadota</taxon>
        <taxon>Gammaproteobacteria</taxon>
        <taxon>Vibrionales</taxon>
        <taxon>Vibrionaceae</taxon>
        <taxon>Vibrio</taxon>
    </lineage>
</organism>
<proteinExistence type="predicted"/>
<dbReference type="GO" id="GO:0009244">
    <property type="term" value="P:lipopolysaccharide core region biosynthetic process"/>
    <property type="evidence" value="ECO:0007669"/>
    <property type="project" value="TreeGrafter"/>
</dbReference>
<keyword evidence="3 9" id="KW-0808">Transferase</keyword>
<evidence type="ECO:0000256" key="6">
    <source>
        <dbReference type="ARBA" id="ARBA00023136"/>
    </source>
</evidence>
<dbReference type="RefSeq" id="WP_265676627.1">
    <property type="nucleotide sequence ID" value="NZ_JAKRRY010000030.1"/>
</dbReference>
<feature type="transmembrane region" description="Helical" evidence="7">
    <location>
        <begin position="54"/>
        <end position="71"/>
    </location>
</feature>
<dbReference type="GO" id="GO:0016776">
    <property type="term" value="F:phosphotransferase activity, phosphate group as acceptor"/>
    <property type="evidence" value="ECO:0007669"/>
    <property type="project" value="TreeGrafter"/>
</dbReference>
<dbReference type="PANTHER" id="PTHR30443">
    <property type="entry name" value="INNER MEMBRANE PROTEIN"/>
    <property type="match status" value="1"/>
</dbReference>
<keyword evidence="6 7" id="KW-0472">Membrane</keyword>
<keyword evidence="4 7" id="KW-0812">Transmembrane</keyword>
<dbReference type="Gene3D" id="3.40.720.10">
    <property type="entry name" value="Alkaline Phosphatase, subunit A"/>
    <property type="match status" value="1"/>
</dbReference>
<evidence type="ECO:0000256" key="5">
    <source>
        <dbReference type="ARBA" id="ARBA00022989"/>
    </source>
</evidence>
<dbReference type="InterPro" id="IPR017850">
    <property type="entry name" value="Alkaline_phosphatase_core_sf"/>
</dbReference>
<evidence type="ECO:0000256" key="1">
    <source>
        <dbReference type="ARBA" id="ARBA00004651"/>
    </source>
</evidence>
<evidence type="ECO:0000256" key="2">
    <source>
        <dbReference type="ARBA" id="ARBA00022475"/>
    </source>
</evidence>
<comment type="subcellular location">
    <subcellularLocation>
        <location evidence="1">Cell membrane</location>
        <topology evidence="1">Multi-pass membrane protein</topology>
    </subcellularLocation>
</comment>
<dbReference type="InterPro" id="IPR000917">
    <property type="entry name" value="Sulfatase_N"/>
</dbReference>
<feature type="transmembrane region" description="Helical" evidence="7">
    <location>
        <begin position="155"/>
        <end position="172"/>
    </location>
</feature>
<feature type="domain" description="Sulfatase N-terminal" evidence="8">
    <location>
        <begin position="236"/>
        <end position="469"/>
    </location>
</feature>
<dbReference type="GO" id="GO:0005886">
    <property type="term" value="C:plasma membrane"/>
    <property type="evidence" value="ECO:0007669"/>
    <property type="project" value="UniProtKB-SubCell"/>
</dbReference>
<reference evidence="9" key="1">
    <citation type="submission" date="2022-02" db="EMBL/GenBank/DDBJ databases">
        <title>Vibrio sp. nov, a new bacterium isolated from seawater.</title>
        <authorList>
            <person name="Yuan Y."/>
        </authorList>
    </citation>
    <scope>NUCLEOTIDE SEQUENCE</scope>
    <source>
        <strain evidence="9">ZSDZ65</strain>
    </source>
</reference>
<accession>A0A9X3CR79</accession>
<feature type="transmembrane region" description="Helical" evidence="7">
    <location>
        <begin position="78"/>
        <end position="101"/>
    </location>
</feature>
<dbReference type="AlphaFoldDB" id="A0A9X3CR79"/>
<keyword evidence="5 7" id="KW-1133">Transmembrane helix</keyword>
<dbReference type="SUPFAM" id="SSF53649">
    <property type="entry name" value="Alkaline phosphatase-like"/>
    <property type="match status" value="1"/>
</dbReference>
<keyword evidence="10" id="KW-1185">Reference proteome</keyword>
<dbReference type="InterPro" id="IPR040423">
    <property type="entry name" value="PEA_transferase"/>
</dbReference>
<gene>
    <name evidence="9" type="ORF">MD535_18875</name>
</gene>
<evidence type="ECO:0000256" key="4">
    <source>
        <dbReference type="ARBA" id="ARBA00022692"/>
    </source>
</evidence>
<feature type="transmembrane region" description="Helical" evidence="7">
    <location>
        <begin position="128"/>
        <end position="148"/>
    </location>
</feature>
<dbReference type="Proteomes" id="UP001155587">
    <property type="component" value="Unassembled WGS sequence"/>
</dbReference>
<evidence type="ECO:0000256" key="7">
    <source>
        <dbReference type="SAM" id="Phobius"/>
    </source>
</evidence>
<protein>
    <submittedName>
        <fullName evidence="9">Phosphoethanolamine transferase</fullName>
    </submittedName>
</protein>
<dbReference type="PANTHER" id="PTHR30443:SF0">
    <property type="entry name" value="PHOSPHOETHANOLAMINE TRANSFERASE EPTA"/>
    <property type="match status" value="1"/>
</dbReference>
<dbReference type="EMBL" id="JAKRRY010000030">
    <property type="protein sequence ID" value="MCW8348057.1"/>
    <property type="molecule type" value="Genomic_DNA"/>
</dbReference>
<name>A0A9X3CR79_9VIBR</name>